<organism evidence="5 6">
    <name type="scientific">Cyanidiococcus yangmingshanensis</name>
    <dbReference type="NCBI Taxonomy" id="2690220"/>
    <lineage>
        <taxon>Eukaryota</taxon>
        <taxon>Rhodophyta</taxon>
        <taxon>Bangiophyceae</taxon>
        <taxon>Cyanidiales</taxon>
        <taxon>Cyanidiaceae</taxon>
        <taxon>Cyanidiococcus</taxon>
    </lineage>
</organism>
<dbReference type="GO" id="GO:0003723">
    <property type="term" value="F:RNA binding"/>
    <property type="evidence" value="ECO:0007669"/>
    <property type="project" value="TreeGrafter"/>
</dbReference>
<dbReference type="OrthoDB" id="17948at2759"/>
<comment type="subcellular location">
    <subcellularLocation>
        <location evidence="1">Nucleus</location>
    </subcellularLocation>
</comment>
<name>A0A7J7IIR9_9RHOD</name>
<evidence type="ECO:0000313" key="6">
    <source>
        <dbReference type="Proteomes" id="UP000530660"/>
    </source>
</evidence>
<evidence type="ECO:0000256" key="1">
    <source>
        <dbReference type="ARBA" id="ARBA00004123"/>
    </source>
</evidence>
<comment type="caution">
    <text evidence="5">The sequence shown here is derived from an EMBL/GenBank/DDBJ whole genome shotgun (WGS) entry which is preliminary data.</text>
</comment>
<dbReference type="Pfam" id="PF01876">
    <property type="entry name" value="RNase_P_p30"/>
    <property type="match status" value="1"/>
</dbReference>
<keyword evidence="6" id="KW-1185">Reference proteome</keyword>
<proteinExistence type="inferred from homology"/>
<evidence type="ECO:0000256" key="2">
    <source>
        <dbReference type="ARBA" id="ARBA00007331"/>
    </source>
</evidence>
<dbReference type="GO" id="GO:0005634">
    <property type="term" value="C:nucleus"/>
    <property type="evidence" value="ECO:0007669"/>
    <property type="project" value="UniProtKB-SubCell"/>
</dbReference>
<feature type="region of interest" description="Disordered" evidence="4">
    <location>
        <begin position="265"/>
        <end position="294"/>
    </location>
</feature>
<reference evidence="5 6" key="1">
    <citation type="journal article" date="2020" name="J. Phycol.">
        <title>Comparative genome analysis reveals Cyanidiococcus gen. nov., a new extremophilic red algal genus sister to Cyanidioschyzon (Cyanidioschyzonaceae, Rhodophyta).</title>
        <authorList>
            <person name="Liu S.-L."/>
            <person name="Chiang Y.-R."/>
            <person name="Yoon H.S."/>
            <person name="Fu H.-Y."/>
        </authorList>
    </citation>
    <scope>NUCLEOTIDE SEQUENCE [LARGE SCALE GENOMIC DNA]</scope>
    <source>
        <strain evidence="5 6">THAL066</strain>
    </source>
</reference>
<dbReference type="InterPro" id="IPR016195">
    <property type="entry name" value="Pol/histidinol_Pase-like"/>
</dbReference>
<comment type="similarity">
    <text evidence="2">Belongs to the eukaryotic/archaeal RNase P protein component 3 family.</text>
</comment>
<dbReference type="EMBL" id="VWRR01000008">
    <property type="protein sequence ID" value="KAF6003002.1"/>
    <property type="molecule type" value="Genomic_DNA"/>
</dbReference>
<evidence type="ECO:0000313" key="5">
    <source>
        <dbReference type="EMBL" id="KAF6003002.1"/>
    </source>
</evidence>
<evidence type="ECO:0000256" key="3">
    <source>
        <dbReference type="ARBA" id="ARBA00022694"/>
    </source>
</evidence>
<dbReference type="GO" id="GO:0008033">
    <property type="term" value="P:tRNA processing"/>
    <property type="evidence" value="ECO:0007669"/>
    <property type="project" value="UniProtKB-KW"/>
</dbReference>
<dbReference type="Proteomes" id="UP000530660">
    <property type="component" value="Unassembled WGS sequence"/>
</dbReference>
<dbReference type="PANTHER" id="PTHR13031">
    <property type="entry name" value="RIBONUCLEASE P SUBUNIT P30"/>
    <property type="match status" value="1"/>
</dbReference>
<dbReference type="InterPro" id="IPR002738">
    <property type="entry name" value="RNase_P_p30"/>
</dbReference>
<evidence type="ECO:0000256" key="4">
    <source>
        <dbReference type="SAM" id="MobiDB-lite"/>
    </source>
</evidence>
<gene>
    <name evidence="5" type="primary">RPP30</name>
    <name evidence="5" type="ORF">F1559_002373</name>
</gene>
<dbReference type="Gene3D" id="3.20.20.140">
    <property type="entry name" value="Metal-dependent hydrolases"/>
    <property type="match status" value="1"/>
</dbReference>
<dbReference type="SUPFAM" id="SSF89550">
    <property type="entry name" value="PHP domain-like"/>
    <property type="match status" value="1"/>
</dbReference>
<keyword evidence="3" id="KW-0819">tRNA processing</keyword>
<protein>
    <submittedName>
        <fullName evidence="5">Ribonuclease P protein subunit p30</fullName>
    </submittedName>
</protein>
<dbReference type="PANTHER" id="PTHR13031:SF0">
    <property type="entry name" value="RIBONUCLEASE P PROTEIN SUBUNIT P30"/>
    <property type="match status" value="1"/>
</dbReference>
<dbReference type="AlphaFoldDB" id="A0A7J7IIR9"/>
<accession>A0A7J7IIR9</accession>
<sequence length="294" mass="32273">MVRRAFWDLSVVLSGDESTTGDLQALITAAKEAGFRGIALNTIVAGRIESKHRCRTRALVASAGLPELETAVEDALTWAPRLGYTFRVLHRLTVRVREAADLFVFHSANEVLQTYDIVSIEVPNEKLMQQAMLLDTIDLLCFPLGARASFQLKRTQVHACAERGILFEINLNPLLARDQVTRRYALQNARSICQRTGHGTRCVLVSGAASPLQMRGPMDMANLGRVLFGMSETNSIAAVSTNANYVVRQGEARRATGGKGAQWIRHLPGGAPHPIASEDEPQDEVRSMTLAQKQ</sequence>